<gene>
    <name evidence="1" type="ORF">BDY19DRAFT_565791</name>
</gene>
<name>A0ACB8UC39_9APHY</name>
<proteinExistence type="predicted"/>
<comment type="caution">
    <text evidence="1">The sequence shown here is derived from an EMBL/GenBank/DDBJ whole genome shotgun (WGS) entry which is preliminary data.</text>
</comment>
<dbReference type="Proteomes" id="UP001055072">
    <property type="component" value="Unassembled WGS sequence"/>
</dbReference>
<dbReference type="EMBL" id="MU274904">
    <property type="protein sequence ID" value="KAI0091878.1"/>
    <property type="molecule type" value="Genomic_DNA"/>
</dbReference>
<reference evidence="1" key="1">
    <citation type="journal article" date="2021" name="Environ. Microbiol.">
        <title>Gene family expansions and transcriptome signatures uncover fungal adaptations to wood decay.</title>
        <authorList>
            <person name="Hage H."/>
            <person name="Miyauchi S."/>
            <person name="Viragh M."/>
            <person name="Drula E."/>
            <person name="Min B."/>
            <person name="Chaduli D."/>
            <person name="Navarro D."/>
            <person name="Favel A."/>
            <person name="Norest M."/>
            <person name="Lesage-Meessen L."/>
            <person name="Balint B."/>
            <person name="Merenyi Z."/>
            <person name="de Eugenio L."/>
            <person name="Morin E."/>
            <person name="Martinez A.T."/>
            <person name="Baldrian P."/>
            <person name="Stursova M."/>
            <person name="Martinez M.J."/>
            <person name="Novotny C."/>
            <person name="Magnuson J.K."/>
            <person name="Spatafora J.W."/>
            <person name="Maurice S."/>
            <person name="Pangilinan J."/>
            <person name="Andreopoulos W."/>
            <person name="LaButti K."/>
            <person name="Hundley H."/>
            <person name="Na H."/>
            <person name="Kuo A."/>
            <person name="Barry K."/>
            <person name="Lipzen A."/>
            <person name="Henrissat B."/>
            <person name="Riley R."/>
            <person name="Ahrendt S."/>
            <person name="Nagy L.G."/>
            <person name="Grigoriev I.V."/>
            <person name="Martin F."/>
            <person name="Rosso M.N."/>
        </authorList>
    </citation>
    <scope>NUCLEOTIDE SEQUENCE</scope>
    <source>
        <strain evidence="1">CBS 384.51</strain>
    </source>
</reference>
<accession>A0ACB8UC39</accession>
<keyword evidence="2" id="KW-1185">Reference proteome</keyword>
<evidence type="ECO:0000313" key="1">
    <source>
        <dbReference type="EMBL" id="KAI0091878.1"/>
    </source>
</evidence>
<evidence type="ECO:0000313" key="2">
    <source>
        <dbReference type="Proteomes" id="UP001055072"/>
    </source>
</evidence>
<sequence>MPAVLHHLLAIALLSSATLNVLSRTSHQPIYVLELHLCLMGELCLRRSRRRALVRTVYTRLPLASLISSQQSVQKSCSSVSNPLWPEDDDEGHIWSRQEYETIRAGKQPERSVWNTAPTEDTQKVIGSTDVNAISTLETDTNDWYGLEETLEISMRECMRSNSSTCSDGEFSKSFESWLVMHNGYVHPHSAQQEYRRWRNWHKRLDLETQSKERILRTFQFLRDSKKMADVYVEEWYRRDWFECNKAIHSDTTDYESTSRMVQSDLAALSSCRPDPYFPAIKHNLAWVLKTSRSSSCLRELRPPPKFA</sequence>
<organism evidence="1 2">
    <name type="scientific">Irpex rosettiformis</name>
    <dbReference type="NCBI Taxonomy" id="378272"/>
    <lineage>
        <taxon>Eukaryota</taxon>
        <taxon>Fungi</taxon>
        <taxon>Dikarya</taxon>
        <taxon>Basidiomycota</taxon>
        <taxon>Agaricomycotina</taxon>
        <taxon>Agaricomycetes</taxon>
        <taxon>Polyporales</taxon>
        <taxon>Irpicaceae</taxon>
        <taxon>Irpex</taxon>
    </lineage>
</organism>
<protein>
    <submittedName>
        <fullName evidence="1">Uncharacterized protein</fullName>
    </submittedName>
</protein>